<proteinExistence type="predicted"/>
<dbReference type="InterPro" id="IPR001950">
    <property type="entry name" value="SUI1"/>
</dbReference>
<dbReference type="EMBL" id="ASPP01006396">
    <property type="protein sequence ID" value="ETO28900.1"/>
    <property type="molecule type" value="Genomic_DNA"/>
</dbReference>
<dbReference type="PANTHER" id="PTHR12217:SF4">
    <property type="entry name" value="EUKARYOTIC TRANSLATION INITIATION FACTOR 2D"/>
    <property type="match status" value="1"/>
</dbReference>
<sequence length="184" mass="21449">MSHLTNYVEKHSLVDPQDRSKVKLSLELHKMLCQSKQFEKWKYTLSKVAQNIQPNQWIDCKDFAKLLIVQGKRNKEKKRGRGDTNSFYCNFYEEPLTFHSGRVPKVQVFVNKRHRFRTKIQGLEKYHVSLEDFSGCVQKALATSASIQKNQQNISVQGNMIQQIPNILMEEFGLDPRFVQKSAS</sequence>
<name>X6NRK1_RETFI</name>
<dbReference type="Gene3D" id="3.30.780.10">
    <property type="entry name" value="SUI1-like domain"/>
    <property type="match status" value="1"/>
</dbReference>
<keyword evidence="3" id="KW-1185">Reference proteome</keyword>
<reference evidence="2 3" key="1">
    <citation type="journal article" date="2013" name="Curr. Biol.">
        <title>The Genome of the Foraminiferan Reticulomyxa filosa.</title>
        <authorList>
            <person name="Glockner G."/>
            <person name="Hulsmann N."/>
            <person name="Schleicher M."/>
            <person name="Noegel A.A."/>
            <person name="Eichinger L."/>
            <person name="Gallinger C."/>
            <person name="Pawlowski J."/>
            <person name="Sierra R."/>
            <person name="Euteneuer U."/>
            <person name="Pillet L."/>
            <person name="Moustafa A."/>
            <person name="Platzer M."/>
            <person name="Groth M."/>
            <person name="Szafranski K."/>
            <person name="Schliwa M."/>
        </authorList>
    </citation>
    <scope>NUCLEOTIDE SEQUENCE [LARGE SCALE GENOMIC DNA]</scope>
</reference>
<dbReference type="OrthoDB" id="199771at2759"/>
<dbReference type="PANTHER" id="PTHR12217">
    <property type="entry name" value="EUKARYOTIC TRANSLATION INITIATION FACTOR 2D"/>
    <property type="match status" value="1"/>
</dbReference>
<organism evidence="2 3">
    <name type="scientific">Reticulomyxa filosa</name>
    <dbReference type="NCBI Taxonomy" id="46433"/>
    <lineage>
        <taxon>Eukaryota</taxon>
        <taxon>Sar</taxon>
        <taxon>Rhizaria</taxon>
        <taxon>Retaria</taxon>
        <taxon>Foraminifera</taxon>
        <taxon>Monothalamids</taxon>
        <taxon>Reticulomyxidae</taxon>
        <taxon>Reticulomyxa</taxon>
    </lineage>
</organism>
<evidence type="ECO:0000259" key="1">
    <source>
        <dbReference type="PROSITE" id="PS50296"/>
    </source>
</evidence>
<dbReference type="SUPFAM" id="SSF55159">
    <property type="entry name" value="eIF1-like"/>
    <property type="match status" value="1"/>
</dbReference>
<feature type="domain" description="SUI1" evidence="1">
    <location>
        <begin position="104"/>
        <end position="172"/>
    </location>
</feature>
<dbReference type="GO" id="GO:0001731">
    <property type="term" value="P:formation of translation preinitiation complex"/>
    <property type="evidence" value="ECO:0007669"/>
    <property type="project" value="InterPro"/>
</dbReference>
<protein>
    <recommendedName>
        <fullName evidence="1">SUI1 domain-containing protein</fullName>
    </recommendedName>
</protein>
<dbReference type="Pfam" id="PF01253">
    <property type="entry name" value="SUI1"/>
    <property type="match status" value="1"/>
</dbReference>
<dbReference type="InterPro" id="IPR039757">
    <property type="entry name" value="EIF2D"/>
</dbReference>
<accession>X6NRK1</accession>
<gene>
    <name evidence="2" type="ORF">RFI_08226</name>
</gene>
<dbReference type="PROSITE" id="PS50296">
    <property type="entry name" value="SUI1"/>
    <property type="match status" value="1"/>
</dbReference>
<dbReference type="AlphaFoldDB" id="X6NRK1"/>
<dbReference type="Proteomes" id="UP000023152">
    <property type="component" value="Unassembled WGS sequence"/>
</dbReference>
<dbReference type="InterPro" id="IPR036877">
    <property type="entry name" value="SUI1_dom_sf"/>
</dbReference>
<evidence type="ECO:0000313" key="2">
    <source>
        <dbReference type="EMBL" id="ETO28900.1"/>
    </source>
</evidence>
<evidence type="ECO:0000313" key="3">
    <source>
        <dbReference type="Proteomes" id="UP000023152"/>
    </source>
</evidence>
<dbReference type="GO" id="GO:0003743">
    <property type="term" value="F:translation initiation factor activity"/>
    <property type="evidence" value="ECO:0007669"/>
    <property type="project" value="InterPro"/>
</dbReference>
<comment type="caution">
    <text evidence="2">The sequence shown here is derived from an EMBL/GenBank/DDBJ whole genome shotgun (WGS) entry which is preliminary data.</text>
</comment>